<dbReference type="Pfam" id="PF01554">
    <property type="entry name" value="MatE"/>
    <property type="match status" value="1"/>
</dbReference>
<comment type="similarity">
    <text evidence="1">Belongs to the multi antimicrobial extrusion (MATE) (TC 2.A.66.1) family.</text>
</comment>
<protein>
    <submittedName>
        <fullName evidence="3">MATE efflux family protein, putative</fullName>
    </submittedName>
</protein>
<dbReference type="PANTHER" id="PTHR11206">
    <property type="entry name" value="MULTIDRUG RESISTANCE PROTEIN"/>
    <property type="match status" value="1"/>
</dbReference>
<keyword evidence="2" id="KW-0472">Membrane</keyword>
<keyword evidence="4" id="KW-1185">Reference proteome</keyword>
<evidence type="ECO:0000313" key="3">
    <source>
        <dbReference type="EMBL" id="EOY31760.1"/>
    </source>
</evidence>
<keyword evidence="2" id="KW-0812">Transmembrane</keyword>
<evidence type="ECO:0000256" key="1">
    <source>
        <dbReference type="ARBA" id="ARBA00010199"/>
    </source>
</evidence>
<dbReference type="Gramene" id="EOY31760">
    <property type="protein sequence ID" value="EOY31760"/>
    <property type="gene ID" value="TCM_038889"/>
</dbReference>
<organism evidence="3 4">
    <name type="scientific">Theobroma cacao</name>
    <name type="common">Cacao</name>
    <name type="synonym">Cocoa</name>
    <dbReference type="NCBI Taxonomy" id="3641"/>
    <lineage>
        <taxon>Eukaryota</taxon>
        <taxon>Viridiplantae</taxon>
        <taxon>Streptophyta</taxon>
        <taxon>Embryophyta</taxon>
        <taxon>Tracheophyta</taxon>
        <taxon>Spermatophyta</taxon>
        <taxon>Magnoliopsida</taxon>
        <taxon>eudicotyledons</taxon>
        <taxon>Gunneridae</taxon>
        <taxon>Pentapetalae</taxon>
        <taxon>rosids</taxon>
        <taxon>malvids</taxon>
        <taxon>Malvales</taxon>
        <taxon>Malvaceae</taxon>
        <taxon>Byttnerioideae</taxon>
        <taxon>Theobroma</taxon>
    </lineage>
</organism>
<feature type="transmembrane region" description="Helical" evidence="2">
    <location>
        <begin position="55"/>
        <end position="81"/>
    </location>
</feature>
<accession>A0A061GPK8</accession>
<dbReference type="AlphaFoldDB" id="A0A061GPK8"/>
<evidence type="ECO:0000256" key="2">
    <source>
        <dbReference type="SAM" id="Phobius"/>
    </source>
</evidence>
<gene>
    <name evidence="3" type="ORF">TCM_038889</name>
</gene>
<dbReference type="EMBL" id="CM001887">
    <property type="protein sequence ID" value="EOY31760.1"/>
    <property type="molecule type" value="Genomic_DNA"/>
</dbReference>
<dbReference type="GO" id="GO:0015297">
    <property type="term" value="F:antiporter activity"/>
    <property type="evidence" value="ECO:0007669"/>
    <property type="project" value="InterPro"/>
</dbReference>
<dbReference type="InParanoid" id="A0A061GPK8"/>
<keyword evidence="2" id="KW-1133">Transmembrane helix</keyword>
<dbReference type="Proteomes" id="UP000026915">
    <property type="component" value="Chromosome 9"/>
</dbReference>
<proteinExistence type="inferred from homology"/>
<dbReference type="OMA" id="WIFEIFI"/>
<dbReference type="HOGENOM" id="CLU_2030919_0_0_1"/>
<dbReference type="GO" id="GO:0016020">
    <property type="term" value="C:membrane"/>
    <property type="evidence" value="ECO:0007669"/>
    <property type="project" value="InterPro"/>
</dbReference>
<dbReference type="eggNOG" id="KOG1347">
    <property type="taxonomic scope" value="Eukaryota"/>
</dbReference>
<dbReference type="InterPro" id="IPR002528">
    <property type="entry name" value="MATE_fam"/>
</dbReference>
<name>A0A061GPK8_THECC</name>
<reference evidence="3 4" key="1">
    <citation type="journal article" date="2013" name="Genome Biol.">
        <title>The genome sequence of the most widely cultivated cacao type and its use to identify candidate genes regulating pod color.</title>
        <authorList>
            <person name="Motamayor J.C."/>
            <person name="Mockaitis K."/>
            <person name="Schmutz J."/>
            <person name="Haiminen N."/>
            <person name="Iii D.L."/>
            <person name="Cornejo O."/>
            <person name="Findley S.D."/>
            <person name="Zheng P."/>
            <person name="Utro F."/>
            <person name="Royaert S."/>
            <person name="Saski C."/>
            <person name="Jenkins J."/>
            <person name="Podicheti R."/>
            <person name="Zhao M."/>
            <person name="Scheffler B.E."/>
            <person name="Stack J.C."/>
            <person name="Feltus F.A."/>
            <person name="Mustiga G.M."/>
            <person name="Amores F."/>
            <person name="Phillips W."/>
            <person name="Marelli J.P."/>
            <person name="May G.D."/>
            <person name="Shapiro H."/>
            <person name="Ma J."/>
            <person name="Bustamante C.D."/>
            <person name="Schnell R.J."/>
            <person name="Main D."/>
            <person name="Gilbert D."/>
            <person name="Parida L."/>
            <person name="Kuhn D.N."/>
        </authorList>
    </citation>
    <scope>NUCLEOTIDE SEQUENCE [LARGE SCALE GENOMIC DNA]</scope>
    <source>
        <strain evidence="4">cv. Matina 1-6</strain>
    </source>
</reference>
<dbReference type="GO" id="GO:0042910">
    <property type="term" value="F:xenobiotic transmembrane transporter activity"/>
    <property type="evidence" value="ECO:0007669"/>
    <property type="project" value="InterPro"/>
</dbReference>
<evidence type="ECO:0000313" key="4">
    <source>
        <dbReference type="Proteomes" id="UP000026915"/>
    </source>
</evidence>
<sequence>MTVLLSSLLPNPKLETSVLTINLNTCSTIYMIPLGLSAVVSTKASNELGAGRPRAAYLAVCVAVAMVATEGILAGIVMILGHKVWGYFYSKDEQVVKYVGEMLLLIAASHFVDGIQSVLTDE</sequence>